<dbReference type="FunFam" id="1.10.510.10:FF:000085">
    <property type="entry name" value="Serine/threonine-protein kinase SRK2E"/>
    <property type="match status" value="1"/>
</dbReference>
<dbReference type="GO" id="GO:0004674">
    <property type="term" value="F:protein serine/threonine kinase activity"/>
    <property type="evidence" value="ECO:0007669"/>
    <property type="project" value="UniProtKB-KW"/>
</dbReference>
<evidence type="ECO:0000259" key="11">
    <source>
        <dbReference type="PROSITE" id="PS50011"/>
    </source>
</evidence>
<dbReference type="Gene3D" id="3.30.200.20">
    <property type="entry name" value="Phosphorylase Kinase, domain 1"/>
    <property type="match status" value="1"/>
</dbReference>
<dbReference type="CDD" id="cd14662">
    <property type="entry name" value="STKc_SnRK2"/>
    <property type="match status" value="1"/>
</dbReference>
<dbReference type="Pfam" id="PF00069">
    <property type="entry name" value="Pkinase"/>
    <property type="match status" value="1"/>
</dbReference>
<evidence type="ECO:0000256" key="1">
    <source>
        <dbReference type="ARBA" id="ARBA00012513"/>
    </source>
</evidence>
<dbReference type="PANTHER" id="PTHR24343:SF476">
    <property type="entry name" value="SERINE_THREONINE-PROTEIN KINASE SRK2C"/>
    <property type="match status" value="1"/>
</dbReference>
<gene>
    <name evidence="12" type="ORF">RHGRI_022401</name>
</gene>
<evidence type="ECO:0000256" key="8">
    <source>
        <dbReference type="ARBA" id="ARBA00048679"/>
    </source>
</evidence>
<evidence type="ECO:0000256" key="9">
    <source>
        <dbReference type="PROSITE-ProRule" id="PRU10141"/>
    </source>
</evidence>
<evidence type="ECO:0000256" key="5">
    <source>
        <dbReference type="ARBA" id="ARBA00022777"/>
    </source>
</evidence>
<dbReference type="GO" id="GO:0005524">
    <property type="term" value="F:ATP binding"/>
    <property type="evidence" value="ECO:0007669"/>
    <property type="project" value="UniProtKB-UniRule"/>
</dbReference>
<evidence type="ECO:0000256" key="4">
    <source>
        <dbReference type="ARBA" id="ARBA00022741"/>
    </source>
</evidence>
<evidence type="ECO:0000256" key="2">
    <source>
        <dbReference type="ARBA" id="ARBA00022527"/>
    </source>
</evidence>
<dbReference type="EC" id="2.7.11.1" evidence="1"/>
<proteinExistence type="inferred from homology"/>
<dbReference type="InterPro" id="IPR000719">
    <property type="entry name" value="Prot_kinase_dom"/>
</dbReference>
<dbReference type="SMART" id="SM00220">
    <property type="entry name" value="S_TKc"/>
    <property type="match status" value="1"/>
</dbReference>
<dbReference type="InterPro" id="IPR017441">
    <property type="entry name" value="Protein_kinase_ATP_BS"/>
</dbReference>
<reference evidence="12" key="1">
    <citation type="submission" date="2020-08" db="EMBL/GenBank/DDBJ databases">
        <title>Plant Genome Project.</title>
        <authorList>
            <person name="Zhang R.-G."/>
        </authorList>
    </citation>
    <scope>NUCLEOTIDE SEQUENCE</scope>
    <source>
        <strain evidence="12">WSP0</strain>
        <tissue evidence="12">Leaf</tissue>
    </source>
</reference>
<evidence type="ECO:0000256" key="7">
    <source>
        <dbReference type="ARBA" id="ARBA00047899"/>
    </source>
</evidence>
<evidence type="ECO:0000313" key="13">
    <source>
        <dbReference type="Proteomes" id="UP000823749"/>
    </source>
</evidence>
<dbReference type="Gene3D" id="1.10.510.10">
    <property type="entry name" value="Transferase(Phosphotransferase) domain 1"/>
    <property type="match status" value="1"/>
</dbReference>
<protein>
    <recommendedName>
        <fullName evidence="1">non-specific serine/threonine protein kinase</fullName>
        <ecNumber evidence="1">2.7.11.1</ecNumber>
    </recommendedName>
</protein>
<evidence type="ECO:0000256" key="6">
    <source>
        <dbReference type="ARBA" id="ARBA00022840"/>
    </source>
</evidence>
<accession>A0AAV6IZV3</accession>
<feature type="domain" description="Protein kinase" evidence="11">
    <location>
        <begin position="4"/>
        <end position="260"/>
    </location>
</feature>
<keyword evidence="13" id="KW-1185">Reference proteome</keyword>
<dbReference type="GO" id="GO:0006970">
    <property type="term" value="P:response to osmotic stress"/>
    <property type="evidence" value="ECO:0007669"/>
    <property type="project" value="UniProtKB-ARBA"/>
</dbReference>
<comment type="catalytic activity">
    <reaction evidence="7">
        <text>L-threonyl-[protein] + ATP = O-phospho-L-threonyl-[protein] + ADP + H(+)</text>
        <dbReference type="Rhea" id="RHEA:46608"/>
        <dbReference type="Rhea" id="RHEA-COMP:11060"/>
        <dbReference type="Rhea" id="RHEA-COMP:11605"/>
        <dbReference type="ChEBI" id="CHEBI:15378"/>
        <dbReference type="ChEBI" id="CHEBI:30013"/>
        <dbReference type="ChEBI" id="CHEBI:30616"/>
        <dbReference type="ChEBI" id="CHEBI:61977"/>
        <dbReference type="ChEBI" id="CHEBI:456216"/>
        <dbReference type="EC" id="2.7.11.1"/>
    </reaction>
</comment>
<dbReference type="PROSITE" id="PS00107">
    <property type="entry name" value="PROTEIN_KINASE_ATP"/>
    <property type="match status" value="1"/>
</dbReference>
<dbReference type="EMBL" id="JACTNZ010000008">
    <property type="protein sequence ID" value="KAG5534266.1"/>
    <property type="molecule type" value="Genomic_DNA"/>
</dbReference>
<evidence type="ECO:0000313" key="12">
    <source>
        <dbReference type="EMBL" id="KAG5534266.1"/>
    </source>
</evidence>
<dbReference type="SUPFAM" id="SSF56112">
    <property type="entry name" value="Protein kinase-like (PK-like)"/>
    <property type="match status" value="1"/>
</dbReference>
<keyword evidence="6 9" id="KW-0067">ATP-binding</keyword>
<keyword evidence="3" id="KW-0808">Transferase</keyword>
<feature type="binding site" evidence="9">
    <location>
        <position position="33"/>
    </location>
    <ligand>
        <name>ATP</name>
        <dbReference type="ChEBI" id="CHEBI:30616"/>
    </ligand>
</feature>
<evidence type="ECO:0000256" key="10">
    <source>
        <dbReference type="RuleBase" id="RU000304"/>
    </source>
</evidence>
<evidence type="ECO:0000256" key="3">
    <source>
        <dbReference type="ARBA" id="ARBA00022679"/>
    </source>
</evidence>
<dbReference type="Proteomes" id="UP000823749">
    <property type="component" value="Chromosome 8"/>
</dbReference>
<organism evidence="12 13">
    <name type="scientific">Rhododendron griersonianum</name>
    <dbReference type="NCBI Taxonomy" id="479676"/>
    <lineage>
        <taxon>Eukaryota</taxon>
        <taxon>Viridiplantae</taxon>
        <taxon>Streptophyta</taxon>
        <taxon>Embryophyta</taxon>
        <taxon>Tracheophyta</taxon>
        <taxon>Spermatophyta</taxon>
        <taxon>Magnoliopsida</taxon>
        <taxon>eudicotyledons</taxon>
        <taxon>Gunneridae</taxon>
        <taxon>Pentapetalae</taxon>
        <taxon>asterids</taxon>
        <taxon>Ericales</taxon>
        <taxon>Ericaceae</taxon>
        <taxon>Ericoideae</taxon>
        <taxon>Rhodoreae</taxon>
        <taxon>Rhododendron</taxon>
    </lineage>
</organism>
<dbReference type="PROSITE" id="PS00108">
    <property type="entry name" value="PROTEIN_KINASE_ST"/>
    <property type="match status" value="1"/>
</dbReference>
<comment type="caution">
    <text evidence="12">The sequence shown here is derived from an EMBL/GenBank/DDBJ whole genome shotgun (WGS) entry which is preliminary data.</text>
</comment>
<dbReference type="AlphaFoldDB" id="A0AAV6IZV3"/>
<keyword evidence="5" id="KW-0418">Kinase</keyword>
<dbReference type="InterPro" id="IPR011009">
    <property type="entry name" value="Kinase-like_dom_sf"/>
</dbReference>
<dbReference type="InterPro" id="IPR008271">
    <property type="entry name" value="Ser/Thr_kinase_AS"/>
</dbReference>
<sequence>MERYEILRDIGSGNFGVAKLVRDKWSNDHYAVKFIERGDKIDEHVKREIMNHRSLNHPNIIRFKEVLLTPTHLGIVMEYAAGGELFERICNAGRFSEDESRFFFQQLISGVNYCHSMQICHRDLKLENTLLDGSSAPRLKICDFGYSKSSVLHSQPKSTVGTPAYIAPEVFSRKEYDGKIADVWSCGVTLYVMLVGAYPFEDAEDPKNFRTTITRILSVQYSIPDYVRISMECIRLLSRIFVADPEKRITIPEIEKHSWFQKNLPIELTEEGEASLQTSKSNDSNPSQSIEEVFAIIQEASKSAALTKGGGGSFIGGSMDFNDIIDDDTDVDDIETSGDFVYAL</sequence>
<comment type="catalytic activity">
    <reaction evidence="8">
        <text>L-seryl-[protein] + ATP = O-phospho-L-seryl-[protein] + ADP + H(+)</text>
        <dbReference type="Rhea" id="RHEA:17989"/>
        <dbReference type="Rhea" id="RHEA-COMP:9863"/>
        <dbReference type="Rhea" id="RHEA-COMP:11604"/>
        <dbReference type="ChEBI" id="CHEBI:15378"/>
        <dbReference type="ChEBI" id="CHEBI:29999"/>
        <dbReference type="ChEBI" id="CHEBI:30616"/>
        <dbReference type="ChEBI" id="CHEBI:83421"/>
        <dbReference type="ChEBI" id="CHEBI:456216"/>
        <dbReference type="EC" id="2.7.11.1"/>
    </reaction>
</comment>
<dbReference type="PROSITE" id="PS50011">
    <property type="entry name" value="PROTEIN_KINASE_DOM"/>
    <property type="match status" value="1"/>
</dbReference>
<comment type="similarity">
    <text evidence="10">Belongs to the protein kinase superfamily.</text>
</comment>
<name>A0AAV6IZV3_9ERIC</name>
<dbReference type="PANTHER" id="PTHR24343">
    <property type="entry name" value="SERINE/THREONINE KINASE"/>
    <property type="match status" value="1"/>
</dbReference>
<keyword evidence="2 10" id="KW-0723">Serine/threonine-protein kinase</keyword>
<keyword evidence="4 9" id="KW-0547">Nucleotide-binding</keyword>